<dbReference type="Proteomes" id="UP000029120">
    <property type="component" value="Unassembled WGS sequence"/>
</dbReference>
<reference evidence="3" key="1">
    <citation type="journal article" date="2015" name="Nat. Plants">
        <title>Genome expansion of Arabis alpina linked with retrotransposition and reduced symmetric DNA methylation.</title>
        <authorList>
            <person name="Willing E.M."/>
            <person name="Rawat V."/>
            <person name="Mandakova T."/>
            <person name="Maumus F."/>
            <person name="James G.V."/>
            <person name="Nordstroem K.J."/>
            <person name="Becker C."/>
            <person name="Warthmann N."/>
            <person name="Chica C."/>
            <person name="Szarzynska B."/>
            <person name="Zytnicki M."/>
            <person name="Albani M.C."/>
            <person name="Kiefer C."/>
            <person name="Bergonzi S."/>
            <person name="Castaings L."/>
            <person name="Mateos J.L."/>
            <person name="Berns M.C."/>
            <person name="Bujdoso N."/>
            <person name="Piofczyk T."/>
            <person name="de Lorenzo L."/>
            <person name="Barrero-Sicilia C."/>
            <person name="Mateos I."/>
            <person name="Piednoel M."/>
            <person name="Hagmann J."/>
            <person name="Chen-Min-Tao R."/>
            <person name="Iglesias-Fernandez R."/>
            <person name="Schuster S.C."/>
            <person name="Alonso-Blanco C."/>
            <person name="Roudier F."/>
            <person name="Carbonero P."/>
            <person name="Paz-Ares J."/>
            <person name="Davis S.J."/>
            <person name="Pecinka A."/>
            <person name="Quesneville H."/>
            <person name="Colot V."/>
            <person name="Lysak M.A."/>
            <person name="Weigel D."/>
            <person name="Coupland G."/>
            <person name="Schneeberger K."/>
        </authorList>
    </citation>
    <scope>NUCLEOTIDE SEQUENCE [LARGE SCALE GENOMIC DNA]</scope>
    <source>
        <strain evidence="3">cv. Pajares</strain>
    </source>
</reference>
<evidence type="ECO:0000313" key="2">
    <source>
        <dbReference type="EMBL" id="KFK23493.1"/>
    </source>
</evidence>
<evidence type="ECO:0000256" key="1">
    <source>
        <dbReference type="SAM" id="MobiDB-lite"/>
    </source>
</evidence>
<proteinExistence type="predicted"/>
<sequence length="34" mass="3864">MGLVFGPSKEEPFLSSGGKRLRIDGESREEYHRV</sequence>
<gene>
    <name evidence="2" type="ORF">AALP_AAs46504U000200</name>
</gene>
<evidence type="ECO:0000313" key="3">
    <source>
        <dbReference type="Proteomes" id="UP000029120"/>
    </source>
</evidence>
<dbReference type="AlphaFoldDB" id="A0A087G0U1"/>
<organism evidence="2 3">
    <name type="scientific">Arabis alpina</name>
    <name type="common">Alpine rock-cress</name>
    <dbReference type="NCBI Taxonomy" id="50452"/>
    <lineage>
        <taxon>Eukaryota</taxon>
        <taxon>Viridiplantae</taxon>
        <taxon>Streptophyta</taxon>
        <taxon>Embryophyta</taxon>
        <taxon>Tracheophyta</taxon>
        <taxon>Spermatophyta</taxon>
        <taxon>Magnoliopsida</taxon>
        <taxon>eudicotyledons</taxon>
        <taxon>Gunneridae</taxon>
        <taxon>Pentapetalae</taxon>
        <taxon>rosids</taxon>
        <taxon>malvids</taxon>
        <taxon>Brassicales</taxon>
        <taxon>Brassicaceae</taxon>
        <taxon>Arabideae</taxon>
        <taxon>Arabis</taxon>
    </lineage>
</organism>
<dbReference type="Gramene" id="KFK23493">
    <property type="protein sequence ID" value="KFK23493"/>
    <property type="gene ID" value="AALP_AAs46504U000200"/>
</dbReference>
<keyword evidence="3" id="KW-1185">Reference proteome</keyword>
<feature type="region of interest" description="Disordered" evidence="1">
    <location>
        <begin position="1"/>
        <end position="34"/>
    </location>
</feature>
<accession>A0A087G0U1</accession>
<feature type="compositionally biased region" description="Basic and acidic residues" evidence="1">
    <location>
        <begin position="21"/>
        <end position="34"/>
    </location>
</feature>
<dbReference type="EMBL" id="KL978585">
    <property type="protein sequence ID" value="KFK23493.1"/>
    <property type="molecule type" value="Genomic_DNA"/>
</dbReference>
<name>A0A087G0U1_ARAAL</name>
<protein>
    <submittedName>
        <fullName evidence="2">Uncharacterized protein</fullName>
    </submittedName>
</protein>